<dbReference type="EMBL" id="MNPL01025055">
    <property type="protein sequence ID" value="OQR68375.1"/>
    <property type="molecule type" value="Genomic_DNA"/>
</dbReference>
<gene>
    <name evidence="1" type="ORF">BIW11_12953</name>
</gene>
<sequence>MPRDSLIRRIFPIRRGHYIRHYGFYMSTYIYGHLTGPTIYPGSGAVYPPWQKERGALNCLDTNELHFAVVQNITSDLVLVSCAEIEPDGRIHVRNRSGQERSVKEVREALRPLSQDEVCVGQYVCIRGERGVLACRIEKLIEPENNRHQDLYSVTVLTRTPDGQYCKGPEMKRRMVYDFPESFLVRPLNCFKAILAPGQKAMFTQADCIGFNSSAQLNYRDGSNDPSSLVNWNKFVEDLLQLSLALKIPYKAIMKILSRQILRGLLLPPEGMQFRRPLDLNLSTSLS</sequence>
<accession>A0A1V9X468</accession>
<proteinExistence type="predicted"/>
<evidence type="ECO:0000313" key="1">
    <source>
        <dbReference type="EMBL" id="OQR68375.1"/>
    </source>
</evidence>
<dbReference type="InParanoid" id="A0A1V9X468"/>
<reference evidence="1 2" key="1">
    <citation type="journal article" date="2017" name="Gigascience">
        <title>Draft genome of the honey bee ectoparasitic mite, Tropilaelaps mercedesae, is shaped by the parasitic life history.</title>
        <authorList>
            <person name="Dong X."/>
            <person name="Armstrong S.D."/>
            <person name="Xia D."/>
            <person name="Makepeace B.L."/>
            <person name="Darby A.C."/>
            <person name="Kadowaki T."/>
        </authorList>
    </citation>
    <scope>NUCLEOTIDE SEQUENCE [LARGE SCALE GENOMIC DNA]</scope>
    <source>
        <strain evidence="1">Wuxi-XJTLU</strain>
    </source>
</reference>
<evidence type="ECO:0000313" key="2">
    <source>
        <dbReference type="Proteomes" id="UP000192247"/>
    </source>
</evidence>
<keyword evidence="2" id="KW-1185">Reference proteome</keyword>
<dbReference type="AlphaFoldDB" id="A0A1V9X468"/>
<dbReference type="OrthoDB" id="6534079at2759"/>
<comment type="caution">
    <text evidence="1">The sequence shown here is derived from an EMBL/GenBank/DDBJ whole genome shotgun (WGS) entry which is preliminary data.</text>
</comment>
<protein>
    <submittedName>
        <fullName evidence="1">Uncharacterized protein</fullName>
    </submittedName>
</protein>
<dbReference type="Proteomes" id="UP000192247">
    <property type="component" value="Unassembled WGS sequence"/>
</dbReference>
<name>A0A1V9X468_9ACAR</name>
<organism evidence="1 2">
    <name type="scientific">Tropilaelaps mercedesae</name>
    <dbReference type="NCBI Taxonomy" id="418985"/>
    <lineage>
        <taxon>Eukaryota</taxon>
        <taxon>Metazoa</taxon>
        <taxon>Ecdysozoa</taxon>
        <taxon>Arthropoda</taxon>
        <taxon>Chelicerata</taxon>
        <taxon>Arachnida</taxon>
        <taxon>Acari</taxon>
        <taxon>Parasitiformes</taxon>
        <taxon>Mesostigmata</taxon>
        <taxon>Gamasina</taxon>
        <taxon>Dermanyssoidea</taxon>
        <taxon>Laelapidae</taxon>
        <taxon>Tropilaelaps</taxon>
    </lineage>
</organism>